<feature type="domain" description="NAD-dependent epimerase/dehydratase" evidence="4">
    <location>
        <begin position="22"/>
        <end position="156"/>
    </location>
</feature>
<protein>
    <recommendedName>
        <fullName evidence="4">NAD-dependent epimerase/dehydratase domain-containing protein</fullName>
    </recommendedName>
</protein>
<gene>
    <name evidence="5" type="ORF">A1Q1_02364</name>
</gene>
<comment type="caution">
    <text evidence="5">The sequence shown here is derived from an EMBL/GenBank/DDBJ whole genome shotgun (WGS) entry which is preliminary data.</text>
</comment>
<evidence type="ECO:0000313" key="6">
    <source>
        <dbReference type="Proteomes" id="UP000002748"/>
    </source>
</evidence>
<dbReference type="InterPro" id="IPR036291">
    <property type="entry name" value="NAD(P)-bd_dom_sf"/>
</dbReference>
<dbReference type="GO" id="GO:0016491">
    <property type="term" value="F:oxidoreductase activity"/>
    <property type="evidence" value="ECO:0007669"/>
    <property type="project" value="UniProtKB-KW"/>
</dbReference>
<proteinExistence type="inferred from homology"/>
<dbReference type="OrthoDB" id="202470at2759"/>
<evidence type="ECO:0000259" key="4">
    <source>
        <dbReference type="Pfam" id="PF01370"/>
    </source>
</evidence>
<dbReference type="Pfam" id="PF01370">
    <property type="entry name" value="Epimerase"/>
    <property type="match status" value="1"/>
</dbReference>
<comment type="similarity">
    <text evidence="1">Belongs to the NAD(P)-dependent epimerase/dehydratase family.</text>
</comment>
<dbReference type="VEuPathDB" id="FungiDB:A1Q1_02364"/>
<name>J6F0H2_TRIAS</name>
<dbReference type="PANTHER" id="PTHR43103">
    <property type="entry name" value="NUCLEOSIDE-DIPHOSPHATE-SUGAR EPIMERASE"/>
    <property type="match status" value="1"/>
</dbReference>
<reference evidence="5 6" key="1">
    <citation type="journal article" date="2012" name="Eukaryot. Cell">
        <title>Draft genome sequence of CBS 2479, the standard type strain of Trichosporon asahii.</title>
        <authorList>
            <person name="Yang R.Y."/>
            <person name="Li H.T."/>
            <person name="Zhu H."/>
            <person name="Zhou G.P."/>
            <person name="Wang M."/>
            <person name="Wang L."/>
        </authorList>
    </citation>
    <scope>NUCLEOTIDE SEQUENCE [LARGE SCALE GENOMIC DNA]</scope>
    <source>
        <strain evidence="6">ATCC 90039 / CBS 2479 / JCM 2466 / KCTC 7840 / NCYC 2677 / UAMH 7654</strain>
    </source>
</reference>
<keyword evidence="3" id="KW-0520">NAD</keyword>
<dbReference type="KEGG" id="tasa:A1Q1_02364"/>
<evidence type="ECO:0000256" key="2">
    <source>
        <dbReference type="ARBA" id="ARBA00023002"/>
    </source>
</evidence>
<sequence>MDLPSSLPTTAAGYTPCLPHPKLSFLKGDLTDLSFVDTLYANKFEFDGVIHLGAIPNPRDDLDDRKLHMINTCSSYNILRTSTDHGIKRLVQASSVNAHGLSYSPPGHAHFDRFPITEQVEKRPEDAYAISKAECELQATAICRWAPGTRVASLRFHMVRESYDHAWPDCTARDIFSWVSYESCARACLLALEKGEWRGHEVFNIVAPETCWEGSVEVQRKKGEGAGERAGTVELLTKYWPDGELDMAYFEKNPRAAAWTSAKAERMLGWKHDPNQ</sequence>
<dbReference type="GeneID" id="25985878"/>
<evidence type="ECO:0000256" key="1">
    <source>
        <dbReference type="ARBA" id="ARBA00007637"/>
    </source>
</evidence>
<dbReference type="SUPFAM" id="SSF51735">
    <property type="entry name" value="NAD(P)-binding Rossmann-fold domains"/>
    <property type="match status" value="1"/>
</dbReference>
<evidence type="ECO:0000256" key="3">
    <source>
        <dbReference type="ARBA" id="ARBA00023027"/>
    </source>
</evidence>
<accession>J6F0H2</accession>
<dbReference type="RefSeq" id="XP_014180784.1">
    <property type="nucleotide sequence ID" value="XM_014325309.1"/>
</dbReference>
<evidence type="ECO:0000313" key="5">
    <source>
        <dbReference type="EMBL" id="EJT48637.1"/>
    </source>
</evidence>
<organism evidence="5 6">
    <name type="scientific">Trichosporon asahii var. asahii (strain ATCC 90039 / CBS 2479 / JCM 2466 / KCTC 7840 / NBRC 103889/ NCYC 2677 / UAMH 7654)</name>
    <name type="common">Yeast</name>
    <dbReference type="NCBI Taxonomy" id="1186058"/>
    <lineage>
        <taxon>Eukaryota</taxon>
        <taxon>Fungi</taxon>
        <taxon>Dikarya</taxon>
        <taxon>Basidiomycota</taxon>
        <taxon>Agaricomycotina</taxon>
        <taxon>Tremellomycetes</taxon>
        <taxon>Trichosporonales</taxon>
        <taxon>Trichosporonaceae</taxon>
        <taxon>Trichosporon</taxon>
    </lineage>
</organism>
<dbReference type="AlphaFoldDB" id="J6F0H2"/>
<dbReference type="InterPro" id="IPR001509">
    <property type="entry name" value="Epimerase_deHydtase"/>
</dbReference>
<dbReference type="EMBL" id="ALBS01000196">
    <property type="protein sequence ID" value="EJT48637.1"/>
    <property type="molecule type" value="Genomic_DNA"/>
</dbReference>
<dbReference type="Proteomes" id="UP000002748">
    <property type="component" value="Unassembled WGS sequence"/>
</dbReference>
<dbReference type="HOGENOM" id="CLU_053163_1_0_1"/>
<dbReference type="CDD" id="cd08946">
    <property type="entry name" value="SDR_e"/>
    <property type="match status" value="1"/>
</dbReference>
<dbReference type="PANTHER" id="PTHR43103:SF5">
    <property type="entry name" value="4-EPIMERASE, PUTATIVE (AFU_ORTHOLOGUE AFUA_7G00360)-RELATED"/>
    <property type="match status" value="1"/>
</dbReference>
<keyword evidence="2" id="KW-0560">Oxidoreductase</keyword>
<dbReference type="Gene3D" id="3.40.50.720">
    <property type="entry name" value="NAD(P)-binding Rossmann-like Domain"/>
    <property type="match status" value="1"/>
</dbReference>